<evidence type="ECO:0000256" key="3">
    <source>
        <dbReference type="ARBA" id="ARBA00022475"/>
    </source>
</evidence>
<evidence type="ECO:0000256" key="8">
    <source>
        <dbReference type="SAM" id="MobiDB-lite"/>
    </source>
</evidence>
<gene>
    <name evidence="10" type="ORF">QUG93_13275</name>
</gene>
<dbReference type="InterPro" id="IPR000515">
    <property type="entry name" value="MetI-like"/>
</dbReference>
<sequence length="317" mass="34554">MTTQQLGRRPRYRPPAQLGGRTPVGGTFRRRATIVGFLAPAIVVMGAFVLWPMVSALRLSFTDASGFGDPSWVGLANYTRVFTDPDVLRSIGNTALYSVLFTPVAIAVALVLALVLNHPALPFRGFFRSALFLPFIVSLAVAAFAWSYLLDPQIGLLNHWLQVVGIRLGNVLQDPTLAMPTVVLVAVWKNFGFYMVIFLAGLQEIPTSLYEAAQLDGANAPKRFAHVTWPMLSNTMAFVVIVALIAALQAFDQIYVLTGGGPYRSTETIVMQVYQSGFKDLDIGFASALAYVLLIATLLLSLVQFLFFGKRGEDTAS</sequence>
<keyword evidence="3" id="KW-1003">Cell membrane</keyword>
<feature type="transmembrane region" description="Helical" evidence="7">
    <location>
        <begin position="95"/>
        <end position="117"/>
    </location>
</feature>
<dbReference type="Proteomes" id="UP001236404">
    <property type="component" value="Unassembled WGS sequence"/>
</dbReference>
<comment type="subcellular location">
    <subcellularLocation>
        <location evidence="1 7">Cell membrane</location>
        <topology evidence="1 7">Multi-pass membrane protein</topology>
    </subcellularLocation>
</comment>
<protein>
    <submittedName>
        <fullName evidence="10">Sugar ABC transporter permease</fullName>
    </submittedName>
</protein>
<organism evidence="10 11">
    <name type="scientific">Curtobacterium caseinilyticum</name>
    <dbReference type="NCBI Taxonomy" id="3055137"/>
    <lineage>
        <taxon>Bacteria</taxon>
        <taxon>Bacillati</taxon>
        <taxon>Actinomycetota</taxon>
        <taxon>Actinomycetes</taxon>
        <taxon>Micrococcales</taxon>
        <taxon>Microbacteriaceae</taxon>
        <taxon>Curtobacterium</taxon>
    </lineage>
</organism>
<evidence type="ECO:0000256" key="7">
    <source>
        <dbReference type="RuleBase" id="RU363032"/>
    </source>
</evidence>
<evidence type="ECO:0000256" key="5">
    <source>
        <dbReference type="ARBA" id="ARBA00022989"/>
    </source>
</evidence>
<dbReference type="InterPro" id="IPR051393">
    <property type="entry name" value="ABC_transporter_permease"/>
</dbReference>
<evidence type="ECO:0000313" key="10">
    <source>
        <dbReference type="EMBL" id="MDM7892660.1"/>
    </source>
</evidence>
<comment type="caution">
    <text evidence="10">The sequence shown here is derived from an EMBL/GenBank/DDBJ whole genome shotgun (WGS) entry which is preliminary data.</text>
</comment>
<feature type="region of interest" description="Disordered" evidence="8">
    <location>
        <begin position="1"/>
        <end position="24"/>
    </location>
</feature>
<evidence type="ECO:0000256" key="1">
    <source>
        <dbReference type="ARBA" id="ARBA00004651"/>
    </source>
</evidence>
<dbReference type="Gene3D" id="1.10.3720.10">
    <property type="entry name" value="MetI-like"/>
    <property type="match status" value="1"/>
</dbReference>
<dbReference type="PANTHER" id="PTHR30193:SF41">
    <property type="entry name" value="DIACETYLCHITOBIOSE UPTAKE SYSTEM PERMEASE PROTEIN NGCF"/>
    <property type="match status" value="1"/>
</dbReference>
<dbReference type="PANTHER" id="PTHR30193">
    <property type="entry name" value="ABC TRANSPORTER PERMEASE PROTEIN"/>
    <property type="match status" value="1"/>
</dbReference>
<keyword evidence="6 7" id="KW-0472">Membrane</keyword>
<dbReference type="PROSITE" id="PS50928">
    <property type="entry name" value="ABC_TM1"/>
    <property type="match status" value="1"/>
</dbReference>
<evidence type="ECO:0000256" key="4">
    <source>
        <dbReference type="ARBA" id="ARBA00022692"/>
    </source>
</evidence>
<name>A0ABT7TSS5_9MICO</name>
<evidence type="ECO:0000256" key="2">
    <source>
        <dbReference type="ARBA" id="ARBA00022448"/>
    </source>
</evidence>
<evidence type="ECO:0000313" key="11">
    <source>
        <dbReference type="Proteomes" id="UP001236404"/>
    </source>
</evidence>
<dbReference type="EMBL" id="JAUCMN010000009">
    <property type="protein sequence ID" value="MDM7892660.1"/>
    <property type="molecule type" value="Genomic_DNA"/>
</dbReference>
<evidence type="ECO:0000259" key="9">
    <source>
        <dbReference type="PROSITE" id="PS50928"/>
    </source>
</evidence>
<dbReference type="SUPFAM" id="SSF161098">
    <property type="entry name" value="MetI-like"/>
    <property type="match status" value="1"/>
</dbReference>
<accession>A0ABT7TSS5</accession>
<dbReference type="RefSeq" id="WP_126891084.1">
    <property type="nucleotide sequence ID" value="NZ_JAUCMN010000009.1"/>
</dbReference>
<dbReference type="CDD" id="cd06261">
    <property type="entry name" value="TM_PBP2"/>
    <property type="match status" value="1"/>
</dbReference>
<dbReference type="InterPro" id="IPR035906">
    <property type="entry name" value="MetI-like_sf"/>
</dbReference>
<keyword evidence="2 7" id="KW-0813">Transport</keyword>
<evidence type="ECO:0000256" key="6">
    <source>
        <dbReference type="ARBA" id="ARBA00023136"/>
    </source>
</evidence>
<feature type="transmembrane region" description="Helical" evidence="7">
    <location>
        <begin position="288"/>
        <end position="308"/>
    </location>
</feature>
<dbReference type="Pfam" id="PF00528">
    <property type="entry name" value="BPD_transp_1"/>
    <property type="match status" value="1"/>
</dbReference>
<keyword evidence="4 7" id="KW-0812">Transmembrane</keyword>
<keyword evidence="11" id="KW-1185">Reference proteome</keyword>
<feature type="transmembrane region" description="Helical" evidence="7">
    <location>
        <begin position="129"/>
        <end position="149"/>
    </location>
</feature>
<keyword evidence="5 7" id="KW-1133">Transmembrane helix</keyword>
<dbReference type="SUPFAM" id="SSF160964">
    <property type="entry name" value="MalF N-terminal region-like"/>
    <property type="match status" value="1"/>
</dbReference>
<feature type="transmembrane region" description="Helical" evidence="7">
    <location>
        <begin position="231"/>
        <end position="251"/>
    </location>
</feature>
<proteinExistence type="inferred from homology"/>
<reference evidence="10 11" key="1">
    <citation type="submission" date="2023-06" db="EMBL/GenBank/DDBJ databases">
        <authorList>
            <person name="Feng G."/>
            <person name="Li J."/>
            <person name="Zhu H."/>
        </authorList>
    </citation>
    <scope>NUCLEOTIDE SEQUENCE [LARGE SCALE GENOMIC DNA]</scope>
    <source>
        <strain evidence="10 11">RHCKG28</strain>
    </source>
</reference>
<feature type="transmembrane region" description="Helical" evidence="7">
    <location>
        <begin position="34"/>
        <end position="54"/>
    </location>
</feature>
<feature type="domain" description="ABC transmembrane type-1" evidence="9">
    <location>
        <begin position="91"/>
        <end position="304"/>
    </location>
</feature>
<comment type="similarity">
    <text evidence="7">Belongs to the binding-protein-dependent transport system permease family.</text>
</comment>
<feature type="transmembrane region" description="Helical" evidence="7">
    <location>
        <begin position="177"/>
        <end position="200"/>
    </location>
</feature>